<accession>A0A0V0YER5</accession>
<dbReference type="Proteomes" id="UP000054815">
    <property type="component" value="Unassembled WGS sequence"/>
</dbReference>
<name>A0A0V0YER5_TRIPS</name>
<evidence type="ECO:0000256" key="1">
    <source>
        <dbReference type="SAM" id="SignalP"/>
    </source>
</evidence>
<feature type="chain" id="PRO_5006873230" evidence="1">
    <location>
        <begin position="20"/>
        <end position="101"/>
    </location>
</feature>
<dbReference type="EMBL" id="JYDU01000022">
    <property type="protein sequence ID" value="KRX98418.1"/>
    <property type="molecule type" value="Genomic_DNA"/>
</dbReference>
<gene>
    <name evidence="2" type="ORF">T4E_1522</name>
</gene>
<keyword evidence="1" id="KW-0732">Signal</keyword>
<evidence type="ECO:0000313" key="3">
    <source>
        <dbReference type="Proteomes" id="UP000054815"/>
    </source>
</evidence>
<proteinExistence type="predicted"/>
<reference evidence="2 3" key="1">
    <citation type="submission" date="2015-01" db="EMBL/GenBank/DDBJ databases">
        <title>Evolution of Trichinella species and genotypes.</title>
        <authorList>
            <person name="Korhonen P.K."/>
            <person name="Edoardo P."/>
            <person name="Giuseppe L.R."/>
            <person name="Gasser R.B."/>
        </authorList>
    </citation>
    <scope>NUCLEOTIDE SEQUENCE [LARGE SCALE GENOMIC DNA]</scope>
    <source>
        <strain evidence="2">ISS141</strain>
    </source>
</reference>
<comment type="caution">
    <text evidence="2">The sequence shown here is derived from an EMBL/GenBank/DDBJ whole genome shotgun (WGS) entry which is preliminary data.</text>
</comment>
<evidence type="ECO:0000313" key="2">
    <source>
        <dbReference type="EMBL" id="KRX98418.1"/>
    </source>
</evidence>
<sequence length="101" mass="11028">MSFLLQIFIYQWTGGVVEGFAEFLFEVVFSVSVALSVDFNPGDVINWRLLIFGLQTHLVEQATPVRIAGALNQLVDDVGRGVSISALVQFVDVKALLQAGD</sequence>
<organism evidence="2 3">
    <name type="scientific">Trichinella pseudospiralis</name>
    <name type="common">Parasitic roundworm</name>
    <dbReference type="NCBI Taxonomy" id="6337"/>
    <lineage>
        <taxon>Eukaryota</taxon>
        <taxon>Metazoa</taxon>
        <taxon>Ecdysozoa</taxon>
        <taxon>Nematoda</taxon>
        <taxon>Enoplea</taxon>
        <taxon>Dorylaimia</taxon>
        <taxon>Trichinellida</taxon>
        <taxon>Trichinellidae</taxon>
        <taxon>Trichinella</taxon>
    </lineage>
</organism>
<dbReference type="AlphaFoldDB" id="A0A0V0YER5"/>
<protein>
    <submittedName>
        <fullName evidence="2">Uncharacterized protein</fullName>
    </submittedName>
</protein>
<feature type="signal peptide" evidence="1">
    <location>
        <begin position="1"/>
        <end position="19"/>
    </location>
</feature>